<comment type="caution">
    <text evidence="8">The sequence shown here is derived from an EMBL/GenBank/DDBJ whole genome shotgun (WGS) entry which is preliminary data.</text>
</comment>
<keyword evidence="4 5" id="KW-0472">Membrane</keyword>
<evidence type="ECO:0000313" key="9">
    <source>
        <dbReference type="Proteomes" id="UP001597369"/>
    </source>
</evidence>
<dbReference type="PANTHER" id="PTHR31086">
    <property type="entry name" value="ALUMINUM-ACTIVATED MALATE TRANSPORTER 10"/>
    <property type="match status" value="1"/>
</dbReference>
<proteinExistence type="predicted"/>
<feature type="transmembrane region" description="Helical" evidence="5">
    <location>
        <begin position="419"/>
        <end position="436"/>
    </location>
</feature>
<feature type="domain" description="Integral membrane protein YccS N-terminal" evidence="6">
    <location>
        <begin position="70"/>
        <end position="342"/>
    </location>
</feature>
<sequence>MDKLIRTSKHFLFSEYFADGVRTTIGVLLPALILTQFGQLQTGFPISIGALCASLTDVPGPVKHKRNGVLLCVLIVFLVALVTGVARLHNFTMGLEILLFCFFFSMFTVYGNRAAVVGTAALLVMILVMGLHPENIWVFGGLLAAGGVWYLLLSMLFSHILPYRPAQHALGECIREVAKFLKLKAEFYSPITDLDEDYRKVVLQQIVVSEKQDAVRELLIKSRLMMKESTVQGRMLVLTFVDVVDLYEQIAAIQYDYAAMRESLGKTGVLEHVGRLIRLVADELNDIGWAIQSNTRFTPKLDLNKEIELLRIEFDKIQAGNLEVSSLVLKRILVNIRSMAQRLKAIQSYFDAKSRSVVASAGEELEYTRFVAFQDYDFKKFIDNLTPESGIFRHSLRVAFVCLLGFILTKSVALGHHSYWVLLTIIVILKPAFSLTKLRNYQRLVGTIIGGGIGVLMLAVIEDKVAQFMLLVIFMIGTFSFQRINYVISVIFMTPFILIIFGFLGGSNFTVAQERIVDTLIGCVIAFTASYLIFPNWESDKLNVFMQEMIRANINYLQKLAESFLGKRVGATEYKLARKDVYVSSANLSAAFQRMISEPKRKQRFGESIYNFLVLNHILSSNIASAASALLAKDAQIYPAEYAGQVRRSIAALQEGLKRLAVAAPQEPFQDVSFSEYEVPEKAALNEDDVLLKEQLTFMLKVSQDICKTTEAIAS</sequence>
<feature type="transmembrane region" description="Helical" evidence="5">
    <location>
        <begin position="486"/>
        <end position="504"/>
    </location>
</feature>
<dbReference type="Pfam" id="PF12805">
    <property type="entry name" value="FUSC-like"/>
    <property type="match status" value="1"/>
</dbReference>
<protein>
    <submittedName>
        <fullName evidence="8">FUSC family membrane protein</fullName>
    </submittedName>
</protein>
<evidence type="ECO:0000256" key="2">
    <source>
        <dbReference type="ARBA" id="ARBA00022692"/>
    </source>
</evidence>
<keyword evidence="3 5" id="KW-1133">Transmembrane helix</keyword>
<reference evidence="9" key="1">
    <citation type="journal article" date="2019" name="Int. J. Syst. Evol. Microbiol.">
        <title>The Global Catalogue of Microorganisms (GCM) 10K type strain sequencing project: providing services to taxonomists for standard genome sequencing and annotation.</title>
        <authorList>
            <consortium name="The Broad Institute Genomics Platform"/>
            <consortium name="The Broad Institute Genome Sequencing Center for Infectious Disease"/>
            <person name="Wu L."/>
            <person name="Ma J."/>
        </authorList>
    </citation>
    <scope>NUCLEOTIDE SEQUENCE [LARGE SCALE GENOMIC DNA]</scope>
    <source>
        <strain evidence="9">JCM 16545</strain>
    </source>
</reference>
<dbReference type="Pfam" id="PF13515">
    <property type="entry name" value="FUSC_2"/>
    <property type="match status" value="1"/>
</dbReference>
<dbReference type="Proteomes" id="UP001597369">
    <property type="component" value="Unassembled WGS sequence"/>
</dbReference>
<feature type="transmembrane region" description="Helical" evidence="5">
    <location>
        <begin position="68"/>
        <end position="85"/>
    </location>
</feature>
<feature type="domain" description="Integral membrane bound transporter" evidence="7">
    <location>
        <begin position="410"/>
        <end position="528"/>
    </location>
</feature>
<dbReference type="RefSeq" id="WP_229957628.1">
    <property type="nucleotide sequence ID" value="NZ_JAJJWI010000001.1"/>
</dbReference>
<gene>
    <name evidence="8" type="ORF">ACFSKU_18820</name>
</gene>
<evidence type="ECO:0000313" key="8">
    <source>
        <dbReference type="EMBL" id="MFD2068950.1"/>
    </source>
</evidence>
<name>A0ABW4X429_9BACT</name>
<dbReference type="EMBL" id="JBHUHV010000058">
    <property type="protein sequence ID" value="MFD2068950.1"/>
    <property type="molecule type" value="Genomic_DNA"/>
</dbReference>
<dbReference type="InterPro" id="IPR032692">
    <property type="entry name" value="YccS_N"/>
</dbReference>
<feature type="transmembrane region" description="Helical" evidence="5">
    <location>
        <begin position="516"/>
        <end position="534"/>
    </location>
</feature>
<keyword evidence="9" id="KW-1185">Reference proteome</keyword>
<feature type="transmembrane region" description="Helical" evidence="5">
    <location>
        <begin position="465"/>
        <end position="481"/>
    </location>
</feature>
<evidence type="ECO:0000256" key="1">
    <source>
        <dbReference type="ARBA" id="ARBA00004141"/>
    </source>
</evidence>
<dbReference type="InterPro" id="IPR049453">
    <property type="entry name" value="Memb_transporter_dom"/>
</dbReference>
<evidence type="ECO:0000259" key="6">
    <source>
        <dbReference type="Pfam" id="PF12805"/>
    </source>
</evidence>
<organism evidence="8 9">
    <name type="scientific">Pontibacter silvestris</name>
    <dbReference type="NCBI Taxonomy" id="2305183"/>
    <lineage>
        <taxon>Bacteria</taxon>
        <taxon>Pseudomonadati</taxon>
        <taxon>Bacteroidota</taxon>
        <taxon>Cytophagia</taxon>
        <taxon>Cytophagales</taxon>
        <taxon>Hymenobacteraceae</taxon>
        <taxon>Pontibacter</taxon>
    </lineage>
</organism>
<evidence type="ECO:0000256" key="4">
    <source>
        <dbReference type="ARBA" id="ARBA00023136"/>
    </source>
</evidence>
<keyword evidence="2 5" id="KW-0812">Transmembrane</keyword>
<feature type="transmembrane region" description="Helical" evidence="5">
    <location>
        <begin position="114"/>
        <end position="131"/>
    </location>
</feature>
<feature type="transmembrane region" description="Helical" evidence="5">
    <location>
        <begin position="137"/>
        <end position="157"/>
    </location>
</feature>
<evidence type="ECO:0000256" key="5">
    <source>
        <dbReference type="SAM" id="Phobius"/>
    </source>
</evidence>
<evidence type="ECO:0000256" key="3">
    <source>
        <dbReference type="ARBA" id="ARBA00022989"/>
    </source>
</evidence>
<accession>A0ABW4X429</accession>
<evidence type="ECO:0000259" key="7">
    <source>
        <dbReference type="Pfam" id="PF13515"/>
    </source>
</evidence>
<comment type="subcellular location">
    <subcellularLocation>
        <location evidence="1">Membrane</location>
        <topology evidence="1">Multi-pass membrane protein</topology>
    </subcellularLocation>
</comment>
<feature type="transmembrane region" description="Helical" evidence="5">
    <location>
        <begin position="443"/>
        <end position="459"/>
    </location>
</feature>